<keyword evidence="1" id="KW-0479">Metal-binding</keyword>
<dbReference type="Gene3D" id="2.60.120.330">
    <property type="entry name" value="B-lactam Antibiotic, Isopenicillin N Synthase, Chain"/>
    <property type="match status" value="1"/>
</dbReference>
<organism evidence="3 4">
    <name type="scientific">Candida parapsilosis</name>
    <name type="common">Yeast</name>
    <dbReference type="NCBI Taxonomy" id="5480"/>
    <lineage>
        <taxon>Eukaryota</taxon>
        <taxon>Fungi</taxon>
        <taxon>Dikarya</taxon>
        <taxon>Ascomycota</taxon>
        <taxon>Saccharomycotina</taxon>
        <taxon>Pichiomycetes</taxon>
        <taxon>Debaryomycetaceae</taxon>
        <taxon>Candida/Lodderomyces clade</taxon>
        <taxon>Candida</taxon>
    </lineage>
</organism>
<proteinExistence type="inferred from homology"/>
<gene>
    <name evidence="3" type="ORF">FOB60_004795</name>
</gene>
<dbReference type="InterPro" id="IPR027443">
    <property type="entry name" value="IPNS-like_sf"/>
</dbReference>
<dbReference type="InterPro" id="IPR026992">
    <property type="entry name" value="DIOX_N"/>
</dbReference>
<dbReference type="PANTHER" id="PTHR47990">
    <property type="entry name" value="2-OXOGLUTARATE (2OG) AND FE(II)-DEPENDENT OXYGENASE SUPERFAMILY PROTEIN-RELATED"/>
    <property type="match status" value="1"/>
</dbReference>
<feature type="domain" description="Fe2OG dioxygenase" evidence="2">
    <location>
        <begin position="185"/>
        <end position="299"/>
    </location>
</feature>
<dbReference type="InterPro" id="IPR050231">
    <property type="entry name" value="Iron_ascorbate_oxido_reductase"/>
</dbReference>
<name>A0A8X7NK46_CANPA</name>
<evidence type="ECO:0000256" key="1">
    <source>
        <dbReference type="RuleBase" id="RU003682"/>
    </source>
</evidence>
<dbReference type="PROSITE" id="PS51471">
    <property type="entry name" value="FE2OG_OXY"/>
    <property type="match status" value="1"/>
</dbReference>
<protein>
    <submittedName>
        <fullName evidence="3">Non-hem dioxygenase in morphine synthesis N-terminal family protein</fullName>
    </submittedName>
</protein>
<evidence type="ECO:0000259" key="2">
    <source>
        <dbReference type="PROSITE" id="PS51471"/>
    </source>
</evidence>
<accession>A0A8X7NK46</accession>
<dbReference type="Pfam" id="PF14226">
    <property type="entry name" value="DIOX_N"/>
    <property type="match status" value="1"/>
</dbReference>
<dbReference type="Proteomes" id="UP000590412">
    <property type="component" value="Unassembled WGS sequence"/>
</dbReference>
<dbReference type="FunFam" id="2.60.120.330:FF:000051">
    <property type="entry name" value="Clavaminate synthase-like protein"/>
    <property type="match status" value="1"/>
</dbReference>
<evidence type="ECO:0000313" key="3">
    <source>
        <dbReference type="EMBL" id="KAF6047259.1"/>
    </source>
</evidence>
<evidence type="ECO:0000313" key="4">
    <source>
        <dbReference type="Proteomes" id="UP000590412"/>
    </source>
</evidence>
<dbReference type="SUPFAM" id="SSF51197">
    <property type="entry name" value="Clavaminate synthase-like"/>
    <property type="match status" value="1"/>
</dbReference>
<dbReference type="AlphaFoldDB" id="A0A8X7NK46"/>
<dbReference type="EMBL" id="JABWAB010000007">
    <property type="protein sequence ID" value="KAF6047259.1"/>
    <property type="molecule type" value="Genomic_DNA"/>
</dbReference>
<keyword evidence="3" id="KW-0223">Dioxygenase</keyword>
<sequence>MSSCLPNRSLLSIEKMAGNPLTTVDISKPDKVTVAKELLDALVSQGFVFIDGHDFQADEVNKIFDLSKEFFKLPLEYKQKFPFDSSNSGYIQFNRENLDPSQKKDFKEGLNFSGIDFTSGEPSGPVPEWFIEDTSRHEFVKKTILKLNQLALDLLVVLARALDIQDNDECPGIEWFTSRYKPTSKSGSTLRFLHYPAQNSDDESSEVRAGAHTDYGSMTLLFQKEHQEGLEIYSPLSKKWEKVPFITSSKPGMAPPIIVNIGDLLSYWTAGLLKSTIHRVRFSNAQAEDRYSIVFFSHPSDETLLEPVPSELLRDRTGRGVAKDTEYITALQHLQKKIANTYGY</sequence>
<reference evidence="3" key="1">
    <citation type="submission" date="2020-03" db="EMBL/GenBank/DDBJ databases">
        <title>FDA dAtabase for Regulatory Grade micrObial Sequences (FDA-ARGOS): Supporting development and validation of Infectious Disease Dx tests.</title>
        <authorList>
            <person name="Campos J."/>
            <person name="Goldberg B."/>
            <person name="Tallon L."/>
            <person name="Sadzewicz L."/>
            <person name="Vavikolanu K."/>
            <person name="Mehta A."/>
            <person name="Aluvathingal J."/>
            <person name="Nadendla S."/>
            <person name="Nandy P."/>
            <person name="Geyer C."/>
            <person name="Yan Y."/>
            <person name="Sichtig H."/>
        </authorList>
    </citation>
    <scope>NUCLEOTIDE SEQUENCE [LARGE SCALE GENOMIC DNA]</scope>
    <source>
        <strain evidence="3">FDAARGOS_652</strain>
    </source>
</reference>
<comment type="similarity">
    <text evidence="1">Belongs to the iron/ascorbate-dependent oxidoreductase family.</text>
</comment>
<keyword evidence="1" id="KW-0560">Oxidoreductase</keyword>
<dbReference type="GO" id="GO:0044283">
    <property type="term" value="P:small molecule biosynthetic process"/>
    <property type="evidence" value="ECO:0007669"/>
    <property type="project" value="UniProtKB-ARBA"/>
</dbReference>
<keyword evidence="1" id="KW-0408">Iron</keyword>
<comment type="caution">
    <text evidence="3">The sequence shown here is derived from an EMBL/GenBank/DDBJ whole genome shotgun (WGS) entry which is preliminary data.</text>
</comment>
<dbReference type="InterPro" id="IPR005123">
    <property type="entry name" value="Oxoglu/Fe-dep_dioxygenase_dom"/>
</dbReference>
<dbReference type="GO" id="GO:0046872">
    <property type="term" value="F:metal ion binding"/>
    <property type="evidence" value="ECO:0007669"/>
    <property type="project" value="UniProtKB-KW"/>
</dbReference>
<dbReference type="OrthoDB" id="288590at2759"/>
<dbReference type="Pfam" id="PF03171">
    <property type="entry name" value="2OG-FeII_Oxy"/>
    <property type="match status" value="1"/>
</dbReference>
<dbReference type="GO" id="GO:0051213">
    <property type="term" value="F:dioxygenase activity"/>
    <property type="evidence" value="ECO:0007669"/>
    <property type="project" value="UniProtKB-KW"/>
</dbReference>
<dbReference type="InterPro" id="IPR044861">
    <property type="entry name" value="IPNS-like_FE2OG_OXY"/>
</dbReference>